<name>A0A8A3P4T5_9HELO</name>
<accession>A0A8A3P4T5</accession>
<dbReference type="SUPFAM" id="SSF51735">
    <property type="entry name" value="NAD(P)-binding Rossmann-fold domains"/>
    <property type="match status" value="1"/>
</dbReference>
<dbReference type="EMBL" id="CP063405">
    <property type="protein sequence ID" value="QSZ30336.1"/>
    <property type="molecule type" value="Genomic_DNA"/>
</dbReference>
<evidence type="ECO:0008006" key="3">
    <source>
        <dbReference type="Google" id="ProtNLM"/>
    </source>
</evidence>
<sequence>MTFEGSPRKDARQRKSWNVAVDARDEALQLVKDCGADVLVDACQSKEKIVEEVQKVTGGQGASLTLHKEA</sequence>
<protein>
    <recommendedName>
        <fullName evidence="3">Alcohol dehydrogenase-like C-terminal domain-containing protein</fullName>
    </recommendedName>
</protein>
<dbReference type="Proteomes" id="UP000672032">
    <property type="component" value="Chromosome 1"/>
</dbReference>
<dbReference type="AlphaFoldDB" id="A0A8A3P4T5"/>
<evidence type="ECO:0000313" key="1">
    <source>
        <dbReference type="EMBL" id="QSZ30336.1"/>
    </source>
</evidence>
<organism evidence="1 2">
    <name type="scientific">Monilinia vaccinii-corymbosi</name>
    <dbReference type="NCBI Taxonomy" id="61207"/>
    <lineage>
        <taxon>Eukaryota</taxon>
        <taxon>Fungi</taxon>
        <taxon>Dikarya</taxon>
        <taxon>Ascomycota</taxon>
        <taxon>Pezizomycotina</taxon>
        <taxon>Leotiomycetes</taxon>
        <taxon>Helotiales</taxon>
        <taxon>Sclerotiniaceae</taxon>
        <taxon>Monilinia</taxon>
    </lineage>
</organism>
<reference evidence="1" key="1">
    <citation type="submission" date="2020-10" db="EMBL/GenBank/DDBJ databases">
        <title>Genome Sequence of Monilinia vaccinii-corymbosi Sheds Light on Mummy Berry Disease Infection of Blueberry and Mating Type.</title>
        <authorList>
            <person name="Yow A.G."/>
            <person name="Zhang Y."/>
            <person name="Bansal K."/>
            <person name="Eacker S.M."/>
            <person name="Sullivan S."/>
            <person name="Liachko I."/>
            <person name="Cubeta M.A."/>
            <person name="Rollins J.A."/>
            <person name="Ashrafi H."/>
        </authorList>
    </citation>
    <scope>NUCLEOTIDE SEQUENCE</scope>
    <source>
        <strain evidence="1">RL-1</strain>
    </source>
</reference>
<gene>
    <name evidence="1" type="ORF">DSL72_004858</name>
</gene>
<evidence type="ECO:0000313" key="2">
    <source>
        <dbReference type="Proteomes" id="UP000672032"/>
    </source>
</evidence>
<dbReference type="OrthoDB" id="256333at2759"/>
<dbReference type="Gene3D" id="3.40.50.720">
    <property type="entry name" value="NAD(P)-binding Rossmann-like Domain"/>
    <property type="match status" value="1"/>
</dbReference>
<keyword evidence="2" id="KW-1185">Reference proteome</keyword>
<proteinExistence type="predicted"/>
<dbReference type="InterPro" id="IPR036291">
    <property type="entry name" value="NAD(P)-bd_dom_sf"/>
</dbReference>